<dbReference type="PANTHER" id="PTHR10856">
    <property type="entry name" value="CORONIN"/>
    <property type="match status" value="1"/>
</dbReference>
<dbReference type="GO" id="GO:0007015">
    <property type="term" value="P:actin filament organization"/>
    <property type="evidence" value="ECO:0007669"/>
    <property type="project" value="TreeGrafter"/>
</dbReference>
<dbReference type="SMART" id="SM00320">
    <property type="entry name" value="WD40"/>
    <property type="match status" value="4"/>
</dbReference>
<dbReference type="FunFam" id="2.130.10.10:FF:000197">
    <property type="entry name" value="Coronin"/>
    <property type="match status" value="1"/>
</dbReference>
<keyword evidence="4 9" id="KW-0677">Repeat</keyword>
<feature type="coiled-coil region" evidence="10">
    <location>
        <begin position="568"/>
        <end position="602"/>
    </location>
</feature>
<dbReference type="InterPro" id="IPR015943">
    <property type="entry name" value="WD40/YVTN_repeat-like_dom_sf"/>
</dbReference>
<comment type="similarity">
    <text evidence="1 9">Belongs to the WD repeat coronin family.</text>
</comment>
<feature type="compositionally biased region" description="Basic and acidic residues" evidence="11">
    <location>
        <begin position="505"/>
        <end position="514"/>
    </location>
</feature>
<feature type="compositionally biased region" description="Low complexity" evidence="11">
    <location>
        <begin position="545"/>
        <end position="564"/>
    </location>
</feature>
<comment type="caution">
    <text evidence="13">The sequence shown here is derived from an EMBL/GenBank/DDBJ whole genome shotgun (WGS) entry which is preliminary data.</text>
</comment>
<dbReference type="InterPro" id="IPR015505">
    <property type="entry name" value="Coronin"/>
</dbReference>
<keyword evidence="2" id="KW-0597">Phosphoprotein</keyword>
<dbReference type="PRINTS" id="PR00320">
    <property type="entry name" value="GPROTEINBRPT"/>
</dbReference>
<dbReference type="InterPro" id="IPR020472">
    <property type="entry name" value="WD40_PAC1"/>
</dbReference>
<dbReference type="GO" id="GO:0030479">
    <property type="term" value="C:actin cortical patch"/>
    <property type="evidence" value="ECO:0007669"/>
    <property type="project" value="UniProtKB-ARBA"/>
</dbReference>
<evidence type="ECO:0000256" key="8">
    <source>
        <dbReference type="PROSITE-ProRule" id="PRU00221"/>
    </source>
</evidence>
<organism evidence="13 14">
    <name type="scientific">Penicillium olsonii</name>
    <dbReference type="NCBI Taxonomy" id="99116"/>
    <lineage>
        <taxon>Eukaryota</taxon>
        <taxon>Fungi</taxon>
        <taxon>Dikarya</taxon>
        <taxon>Ascomycota</taxon>
        <taxon>Pezizomycotina</taxon>
        <taxon>Eurotiomycetes</taxon>
        <taxon>Eurotiomycetidae</taxon>
        <taxon>Eurotiales</taxon>
        <taxon>Aspergillaceae</taxon>
        <taxon>Penicillium</taxon>
    </lineage>
</organism>
<dbReference type="PROSITE" id="PS50294">
    <property type="entry name" value="WD_REPEATS_REGION"/>
    <property type="match status" value="2"/>
</dbReference>
<feature type="compositionally biased region" description="Low complexity" evidence="11">
    <location>
        <begin position="423"/>
        <end position="458"/>
    </location>
</feature>
<proteinExistence type="inferred from homology"/>
<evidence type="ECO:0000256" key="1">
    <source>
        <dbReference type="ARBA" id="ARBA00009482"/>
    </source>
</evidence>
<sequence length="604" mass="65950">MSGRFVRSSKYRHVFGRSTRKDQCYDNLRVSRNAWDTNLLKVNPKHIAVNWEAGGGGAFAIIPLEERGKLPERIPLCRGHTAVVLDTDWNPFNDDLIASGSDDGKVFLWRVPENFTVRPDVNADDIQDLAPVGKLSGHPKKIGHVLFNPAAENVLATASGDYTVKIWDIEAGKPKLTLNIGDIVQSQSWSANGSLMVTTSRDKKLRIWDVRQERPAHETNGHTGAKNSRAVWLGERDRIATTGFSKMSDRQLALWDIRAVREPINGFKTLDSISGVCMPFWDDGTNCLYLAGRGDGNIRYFELENDKFEFLSEHKSADPQRGVAFMPKRGVNMHENEVARAYKTVNDQYIEPVSFIVPRRSENFQDDIYPPTTGVAPAMSCSEWLGGKEAIPPKISMASLFDGEGIKEVSGVEEKPTGSIETPAPQAAADSPKAADAPKATEAPKKASAPSSPKISEPAPEPTPVARPAPSMKDQGASMASMVDKFADGEEEGNVSDDDDSSFEEVPKPVERPVRSAAATESSSPRVSSPLRPKEAETKPQPVVSTPTIPSPASETPSPSTSVPKNDIEEIKNLIAQQTKTIASQAQQMQTLTAEIEALKSKLN</sequence>
<evidence type="ECO:0000256" key="4">
    <source>
        <dbReference type="ARBA" id="ARBA00022737"/>
    </source>
</evidence>
<dbReference type="PROSITE" id="PS00678">
    <property type="entry name" value="WD_REPEATS_1"/>
    <property type="match status" value="2"/>
</dbReference>
<feature type="repeat" description="WD" evidence="8">
    <location>
        <begin position="135"/>
        <end position="177"/>
    </location>
</feature>
<dbReference type="SMART" id="SM01166">
    <property type="entry name" value="DUF1899"/>
    <property type="match status" value="1"/>
</dbReference>
<dbReference type="GO" id="GO:0051015">
    <property type="term" value="F:actin filament binding"/>
    <property type="evidence" value="ECO:0007669"/>
    <property type="project" value="TreeGrafter"/>
</dbReference>
<dbReference type="InterPro" id="IPR036322">
    <property type="entry name" value="WD40_repeat_dom_sf"/>
</dbReference>
<evidence type="ECO:0000256" key="10">
    <source>
        <dbReference type="SAM" id="Coils"/>
    </source>
</evidence>
<dbReference type="InterPro" id="IPR001680">
    <property type="entry name" value="WD40_rpt"/>
</dbReference>
<protein>
    <recommendedName>
        <fullName evidence="9">Coronin</fullName>
    </recommendedName>
</protein>
<dbReference type="EMBL" id="CAJVOS010000027">
    <property type="protein sequence ID" value="CAG8126644.1"/>
    <property type="molecule type" value="Genomic_DNA"/>
</dbReference>
<dbReference type="AlphaFoldDB" id="A0A9W4MWB0"/>
<evidence type="ECO:0000256" key="6">
    <source>
        <dbReference type="ARBA" id="ARBA00023203"/>
    </source>
</evidence>
<keyword evidence="3 8" id="KW-0853">WD repeat</keyword>
<dbReference type="Pfam" id="PF16300">
    <property type="entry name" value="WD40_4"/>
    <property type="match status" value="1"/>
</dbReference>
<evidence type="ECO:0000256" key="7">
    <source>
        <dbReference type="ARBA" id="ARBA00062568"/>
    </source>
</evidence>
<gene>
    <name evidence="13" type="ORF">POLS_LOCUS5392</name>
</gene>
<keyword evidence="5 10" id="KW-0175">Coiled coil</keyword>
<dbReference type="InterPro" id="IPR015048">
    <property type="entry name" value="DUF1899"/>
</dbReference>
<dbReference type="Pfam" id="PF08953">
    <property type="entry name" value="DUF1899"/>
    <property type="match status" value="1"/>
</dbReference>
<evidence type="ECO:0000259" key="12">
    <source>
        <dbReference type="SMART" id="SM01166"/>
    </source>
</evidence>
<evidence type="ECO:0000313" key="14">
    <source>
        <dbReference type="Proteomes" id="UP001153618"/>
    </source>
</evidence>
<dbReference type="Pfam" id="PF00400">
    <property type="entry name" value="WD40"/>
    <property type="match status" value="3"/>
</dbReference>
<dbReference type="Gene3D" id="2.130.10.10">
    <property type="entry name" value="YVTN repeat-like/Quinoprotein amine dehydrogenase"/>
    <property type="match status" value="1"/>
</dbReference>
<dbReference type="PROSITE" id="PS50082">
    <property type="entry name" value="WD_REPEATS_2"/>
    <property type="match status" value="3"/>
</dbReference>
<name>A0A9W4MWB0_PENOL</name>
<evidence type="ECO:0000256" key="3">
    <source>
        <dbReference type="ARBA" id="ARBA00022574"/>
    </source>
</evidence>
<feature type="compositionally biased region" description="Acidic residues" evidence="11">
    <location>
        <begin position="489"/>
        <end position="503"/>
    </location>
</feature>
<feature type="repeat" description="WD" evidence="8">
    <location>
        <begin position="184"/>
        <end position="218"/>
    </location>
</feature>
<feature type="region of interest" description="Disordered" evidence="11">
    <location>
        <begin position="410"/>
        <end position="566"/>
    </location>
</feature>
<evidence type="ECO:0000256" key="9">
    <source>
        <dbReference type="RuleBase" id="RU280818"/>
    </source>
</evidence>
<dbReference type="SUPFAM" id="SSF50978">
    <property type="entry name" value="WD40 repeat-like"/>
    <property type="match status" value="1"/>
</dbReference>
<feature type="domain" description="DUF1899" evidence="12">
    <location>
        <begin position="4"/>
        <end position="68"/>
    </location>
</feature>
<feature type="repeat" description="WD" evidence="8">
    <location>
        <begin position="77"/>
        <end position="119"/>
    </location>
</feature>
<evidence type="ECO:0000256" key="11">
    <source>
        <dbReference type="SAM" id="MobiDB-lite"/>
    </source>
</evidence>
<evidence type="ECO:0000256" key="2">
    <source>
        <dbReference type="ARBA" id="ARBA00022553"/>
    </source>
</evidence>
<dbReference type="InterPro" id="IPR019775">
    <property type="entry name" value="WD40_repeat_CS"/>
</dbReference>
<dbReference type="SMART" id="SM01167">
    <property type="entry name" value="DUF1900"/>
    <property type="match status" value="1"/>
</dbReference>
<dbReference type="Proteomes" id="UP001153618">
    <property type="component" value="Unassembled WGS sequence"/>
</dbReference>
<evidence type="ECO:0000313" key="13">
    <source>
        <dbReference type="EMBL" id="CAG8126644.1"/>
    </source>
</evidence>
<keyword evidence="14" id="KW-1185">Reference proteome</keyword>
<comment type="subunit">
    <text evidence="7">Binds to F-actin.</text>
</comment>
<dbReference type="PANTHER" id="PTHR10856:SF0">
    <property type="entry name" value="CORONIN"/>
    <property type="match status" value="1"/>
</dbReference>
<evidence type="ECO:0000256" key="5">
    <source>
        <dbReference type="ARBA" id="ARBA00023054"/>
    </source>
</evidence>
<reference evidence="13" key="1">
    <citation type="submission" date="2021-07" db="EMBL/GenBank/DDBJ databases">
        <authorList>
            <person name="Branca A.L. A."/>
        </authorList>
    </citation>
    <scope>NUCLEOTIDE SEQUENCE</scope>
</reference>
<dbReference type="OrthoDB" id="1850764at2759"/>
<keyword evidence="6" id="KW-0009">Actin-binding</keyword>
<accession>A0A9W4MWB0</accession>
<feature type="compositionally biased region" description="Low complexity" evidence="11">
    <location>
        <begin position="522"/>
        <end position="531"/>
    </location>
</feature>